<accession>A0AAN7NMS4</accession>
<dbReference type="EMBL" id="JAUNZN010000002">
    <property type="protein sequence ID" value="KAK4827711.1"/>
    <property type="molecule type" value="Genomic_DNA"/>
</dbReference>
<evidence type="ECO:0000256" key="1">
    <source>
        <dbReference type="SAM" id="MobiDB-lite"/>
    </source>
</evidence>
<proteinExistence type="predicted"/>
<sequence length="89" mass="10079">MLRDKVRGLSCNPQPPEGHTDSAATCDHDITWAHSHNLQLGRFRVDISRCFFIMRSTLVKTHLEHCVRFWALQYKKDKGITGASPAKGS</sequence>
<keyword evidence="3" id="KW-1185">Reference proteome</keyword>
<feature type="region of interest" description="Disordered" evidence="1">
    <location>
        <begin position="1"/>
        <end position="23"/>
    </location>
</feature>
<dbReference type="AlphaFoldDB" id="A0AAN7NMS4"/>
<evidence type="ECO:0000313" key="2">
    <source>
        <dbReference type="EMBL" id="KAK4827711.1"/>
    </source>
</evidence>
<gene>
    <name evidence="2" type="ORF">QYF61_020989</name>
</gene>
<protein>
    <submittedName>
        <fullName evidence="2">Uncharacterized protein</fullName>
    </submittedName>
</protein>
<comment type="caution">
    <text evidence="2">The sequence shown here is derived from an EMBL/GenBank/DDBJ whole genome shotgun (WGS) entry which is preliminary data.</text>
</comment>
<name>A0AAN7NMS4_MYCAM</name>
<organism evidence="2 3">
    <name type="scientific">Mycteria americana</name>
    <name type="common">Wood stork</name>
    <dbReference type="NCBI Taxonomy" id="33587"/>
    <lineage>
        <taxon>Eukaryota</taxon>
        <taxon>Metazoa</taxon>
        <taxon>Chordata</taxon>
        <taxon>Craniata</taxon>
        <taxon>Vertebrata</taxon>
        <taxon>Euteleostomi</taxon>
        <taxon>Archelosauria</taxon>
        <taxon>Archosauria</taxon>
        <taxon>Dinosauria</taxon>
        <taxon>Saurischia</taxon>
        <taxon>Theropoda</taxon>
        <taxon>Coelurosauria</taxon>
        <taxon>Aves</taxon>
        <taxon>Neognathae</taxon>
        <taxon>Neoaves</taxon>
        <taxon>Aequornithes</taxon>
        <taxon>Ciconiiformes</taxon>
        <taxon>Ciconiidae</taxon>
        <taxon>Mycteria</taxon>
    </lineage>
</organism>
<reference evidence="2 3" key="1">
    <citation type="journal article" date="2023" name="J. Hered.">
        <title>Chromosome-level genome of the wood stork (Mycteria americana) provides insight into avian chromosome evolution.</title>
        <authorList>
            <person name="Flamio R. Jr."/>
            <person name="Ramstad K.M."/>
        </authorList>
    </citation>
    <scope>NUCLEOTIDE SEQUENCE [LARGE SCALE GENOMIC DNA]</scope>
    <source>
        <strain evidence="2">JAX WOST 10</strain>
    </source>
</reference>
<dbReference type="Proteomes" id="UP001333110">
    <property type="component" value="Unassembled WGS sequence"/>
</dbReference>
<evidence type="ECO:0000313" key="3">
    <source>
        <dbReference type="Proteomes" id="UP001333110"/>
    </source>
</evidence>